<dbReference type="Pfam" id="PF07992">
    <property type="entry name" value="Pyr_redox_2"/>
    <property type="match status" value="1"/>
</dbReference>
<evidence type="ECO:0000256" key="10">
    <source>
        <dbReference type="RuleBase" id="RU003691"/>
    </source>
</evidence>
<evidence type="ECO:0000259" key="12">
    <source>
        <dbReference type="Pfam" id="PF07992"/>
    </source>
</evidence>
<dbReference type="EMBL" id="VWPJ01000003">
    <property type="protein sequence ID" value="KAA5606678.1"/>
    <property type="molecule type" value="Genomic_DNA"/>
</dbReference>
<accession>A0A5M6IGH0</accession>
<dbReference type="OrthoDB" id="9764616at2"/>
<name>A0A5M6IGH0_9PROT</name>
<feature type="binding site" evidence="8">
    <location>
        <position position="273"/>
    </location>
    <ligand>
        <name>NAD(+)</name>
        <dbReference type="ChEBI" id="CHEBI:57540"/>
    </ligand>
</feature>
<dbReference type="AlphaFoldDB" id="A0A5M6IGH0"/>
<dbReference type="InterPro" id="IPR016156">
    <property type="entry name" value="FAD/NAD-linked_Rdtase_dimer_sf"/>
</dbReference>
<evidence type="ECO:0000313" key="13">
    <source>
        <dbReference type="EMBL" id="KAA5606678.1"/>
    </source>
</evidence>
<comment type="similarity">
    <text evidence="1 10">Belongs to the class-I pyridine nucleotide-disulfide oxidoreductase family.</text>
</comment>
<keyword evidence="5 10" id="KW-0560">Oxidoreductase</keyword>
<feature type="domain" description="FAD/NAD(P)-binding" evidence="12">
    <location>
        <begin position="12"/>
        <end position="328"/>
    </location>
</feature>
<evidence type="ECO:0000256" key="9">
    <source>
        <dbReference type="PIRSR" id="PIRSR000350-4"/>
    </source>
</evidence>
<feature type="binding site" evidence="8">
    <location>
        <begin position="183"/>
        <end position="190"/>
    </location>
    <ligand>
        <name>NAD(+)</name>
        <dbReference type="ChEBI" id="CHEBI:57540"/>
    </ligand>
</feature>
<feature type="binding site" evidence="8">
    <location>
        <position position="206"/>
    </location>
    <ligand>
        <name>NAD(+)</name>
        <dbReference type="ChEBI" id="CHEBI:57540"/>
    </ligand>
</feature>
<evidence type="ECO:0000256" key="7">
    <source>
        <dbReference type="ARBA" id="ARBA00023284"/>
    </source>
</evidence>
<dbReference type="Gene3D" id="3.50.50.60">
    <property type="entry name" value="FAD/NAD(P)-binding domain"/>
    <property type="match status" value="2"/>
</dbReference>
<reference evidence="13 14" key="1">
    <citation type="submission" date="2019-09" db="EMBL/GenBank/DDBJ databases">
        <title>Genome sequence of Roseospira marina, one of the more divergent members of the non-sulfur purple photosynthetic bacterial family, the Rhodospirillaceae.</title>
        <authorList>
            <person name="Meyer T."/>
            <person name="Kyndt J."/>
        </authorList>
    </citation>
    <scope>NUCLEOTIDE SEQUENCE [LARGE SCALE GENOMIC DNA]</scope>
    <source>
        <strain evidence="13 14">DSM 15113</strain>
    </source>
</reference>
<dbReference type="SUPFAM" id="SSF55424">
    <property type="entry name" value="FAD/NAD-linked reductases, dimerisation (C-terminal) domain"/>
    <property type="match status" value="1"/>
</dbReference>
<feature type="domain" description="Pyridine nucleotide-disulphide oxidoreductase dimerisation" evidence="11">
    <location>
        <begin position="349"/>
        <end position="455"/>
    </location>
</feature>
<dbReference type="PIRSF" id="PIRSF000350">
    <property type="entry name" value="Mercury_reductase_MerA"/>
    <property type="match status" value="1"/>
</dbReference>
<dbReference type="GO" id="GO:0050660">
    <property type="term" value="F:flavin adenine dinucleotide binding"/>
    <property type="evidence" value="ECO:0007669"/>
    <property type="project" value="TreeGrafter"/>
</dbReference>
<evidence type="ECO:0000256" key="2">
    <source>
        <dbReference type="ARBA" id="ARBA00022630"/>
    </source>
</evidence>
<gene>
    <name evidence="13" type="ORF">F1188_04925</name>
</gene>
<evidence type="ECO:0000256" key="5">
    <source>
        <dbReference type="ARBA" id="ARBA00023002"/>
    </source>
</evidence>
<organism evidence="13 14">
    <name type="scientific">Roseospira marina</name>
    <dbReference type="NCBI Taxonomy" id="140057"/>
    <lineage>
        <taxon>Bacteria</taxon>
        <taxon>Pseudomonadati</taxon>
        <taxon>Pseudomonadota</taxon>
        <taxon>Alphaproteobacteria</taxon>
        <taxon>Rhodospirillales</taxon>
        <taxon>Rhodospirillaceae</taxon>
        <taxon>Roseospira</taxon>
    </lineage>
</organism>
<evidence type="ECO:0000256" key="4">
    <source>
        <dbReference type="ARBA" id="ARBA00022857"/>
    </source>
</evidence>
<feature type="binding site" evidence="8">
    <location>
        <begin position="146"/>
        <end position="148"/>
    </location>
    <ligand>
        <name>FAD</name>
        <dbReference type="ChEBI" id="CHEBI:57692"/>
    </ligand>
</feature>
<comment type="caution">
    <text evidence="13">The sequence shown here is derived from an EMBL/GenBank/DDBJ whole genome shotgun (WGS) entry which is preliminary data.</text>
</comment>
<keyword evidence="4" id="KW-0521">NADP</keyword>
<comment type="cofactor">
    <cofactor evidence="8">
        <name>FAD</name>
        <dbReference type="ChEBI" id="CHEBI:57692"/>
    </cofactor>
    <text evidence="8">Binds 1 FAD per subunit.</text>
</comment>
<protein>
    <submittedName>
        <fullName evidence="13">Dihydrolipoamide dehydrogenase</fullName>
    </submittedName>
</protein>
<evidence type="ECO:0000256" key="3">
    <source>
        <dbReference type="ARBA" id="ARBA00022827"/>
    </source>
</evidence>
<dbReference type="Proteomes" id="UP000324065">
    <property type="component" value="Unassembled WGS sequence"/>
</dbReference>
<dbReference type="InterPro" id="IPR001100">
    <property type="entry name" value="Pyr_nuc-diS_OxRdtase"/>
</dbReference>
<keyword evidence="8" id="KW-0547">Nucleotide-binding</keyword>
<dbReference type="InterPro" id="IPR023753">
    <property type="entry name" value="FAD/NAD-binding_dom"/>
</dbReference>
<dbReference type="PRINTS" id="PR00411">
    <property type="entry name" value="PNDRDTASEI"/>
</dbReference>
<evidence type="ECO:0000256" key="1">
    <source>
        <dbReference type="ARBA" id="ARBA00007532"/>
    </source>
</evidence>
<evidence type="ECO:0000256" key="8">
    <source>
        <dbReference type="PIRSR" id="PIRSR000350-3"/>
    </source>
</evidence>
<dbReference type="SUPFAM" id="SSF51905">
    <property type="entry name" value="FAD/NAD(P)-binding domain"/>
    <property type="match status" value="1"/>
</dbReference>
<dbReference type="PANTHER" id="PTHR43014:SF2">
    <property type="entry name" value="MERCURIC REDUCTASE"/>
    <property type="match status" value="1"/>
</dbReference>
<sequence length="481" mass="50495">MTQRASRLLRPDLCVIGAGSAGLTVAAGAAQMGASVVLVERGAMGGDCLNTGCVPSKALLAAAASAQAARTAERFGIGLPEPAIDFPAVMAHVRDVIAQIAPMDSVARFEGLGVTVLRDHARFVDARTVETGTGQCIRARRVVIATGSRPVVPPIPGLADGPFLTNETIFDLTDRPEHLVILGGGPIGCELAQAFRRLGSAVTLIEAKRLLGRDDPELTAVVRDRLTAEGVRIHEAWCAESVTQQAGRVRVRAADATGATASFEGSHLLVALGRAPVADALNLDVAGIAHTARGITVDDGLRTTNRRVYAIGDVTGGPQFTHVAGYHGALVLKSALFRLPIKASATALPHVTFTDPELAAIGLSEAEARARHGDAVRVLHWPFADTDRARCQRATDGLVKAVTDRKGRILGAAIVGAQAGDLLAPWILALHRGVPVRALATMVAPYPTLSETAKRTAGAYYASRLFSDRTRRVVRLLSRLG</sequence>
<feature type="binding site" evidence="8">
    <location>
        <position position="57"/>
    </location>
    <ligand>
        <name>FAD</name>
        <dbReference type="ChEBI" id="CHEBI:57692"/>
    </ligand>
</feature>
<dbReference type="PRINTS" id="PR00368">
    <property type="entry name" value="FADPNR"/>
</dbReference>
<dbReference type="InterPro" id="IPR012999">
    <property type="entry name" value="Pyr_OxRdtase_I_AS"/>
</dbReference>
<dbReference type="FunFam" id="3.30.390.30:FF:000001">
    <property type="entry name" value="Dihydrolipoyl dehydrogenase"/>
    <property type="match status" value="1"/>
</dbReference>
<dbReference type="Pfam" id="PF02852">
    <property type="entry name" value="Pyr_redox_dim"/>
    <property type="match status" value="1"/>
</dbReference>
<dbReference type="GO" id="GO:0016668">
    <property type="term" value="F:oxidoreductase activity, acting on a sulfur group of donors, NAD(P) as acceptor"/>
    <property type="evidence" value="ECO:0007669"/>
    <property type="project" value="InterPro"/>
</dbReference>
<proteinExistence type="inferred from homology"/>
<feature type="disulfide bond" description="Redox-active" evidence="9">
    <location>
        <begin position="48"/>
        <end position="53"/>
    </location>
</feature>
<keyword evidence="7 10" id="KW-0676">Redox-active center</keyword>
<dbReference type="GO" id="GO:0003955">
    <property type="term" value="F:NAD(P)H dehydrogenase (quinone) activity"/>
    <property type="evidence" value="ECO:0007669"/>
    <property type="project" value="TreeGrafter"/>
</dbReference>
<keyword evidence="2 10" id="KW-0285">Flavoprotein</keyword>
<dbReference type="RefSeq" id="WP_150061279.1">
    <property type="nucleotide sequence ID" value="NZ_JACHII010000005.1"/>
</dbReference>
<feature type="binding site" evidence="8">
    <location>
        <position position="313"/>
    </location>
    <ligand>
        <name>FAD</name>
        <dbReference type="ChEBI" id="CHEBI:57692"/>
    </ligand>
</feature>
<keyword evidence="3 8" id="KW-0274">FAD</keyword>
<evidence type="ECO:0000259" key="11">
    <source>
        <dbReference type="Pfam" id="PF02852"/>
    </source>
</evidence>
<keyword evidence="8" id="KW-0520">NAD</keyword>
<dbReference type="InterPro" id="IPR004099">
    <property type="entry name" value="Pyr_nucl-diS_OxRdtase_dimer"/>
</dbReference>
<dbReference type="PROSITE" id="PS00076">
    <property type="entry name" value="PYRIDINE_REDOX_1"/>
    <property type="match status" value="1"/>
</dbReference>
<evidence type="ECO:0000313" key="14">
    <source>
        <dbReference type="Proteomes" id="UP000324065"/>
    </source>
</evidence>
<dbReference type="InterPro" id="IPR036188">
    <property type="entry name" value="FAD/NAD-bd_sf"/>
</dbReference>
<keyword evidence="6" id="KW-1015">Disulfide bond</keyword>
<dbReference type="PANTHER" id="PTHR43014">
    <property type="entry name" value="MERCURIC REDUCTASE"/>
    <property type="match status" value="1"/>
</dbReference>
<dbReference type="Gene3D" id="3.30.390.30">
    <property type="match status" value="1"/>
</dbReference>
<evidence type="ECO:0000256" key="6">
    <source>
        <dbReference type="ARBA" id="ARBA00023157"/>
    </source>
</evidence>
<keyword evidence="14" id="KW-1185">Reference proteome</keyword>